<keyword evidence="2" id="KW-1185">Reference proteome</keyword>
<name>A0A8S1RAB8_9CILI</name>
<reference evidence="1" key="1">
    <citation type="submission" date="2021-01" db="EMBL/GenBank/DDBJ databases">
        <authorList>
            <consortium name="Genoscope - CEA"/>
            <person name="William W."/>
        </authorList>
    </citation>
    <scope>NUCLEOTIDE SEQUENCE</scope>
</reference>
<sequence length="191" mass="22594">MYSNSNKINDDIEVFIMDSFKIEGNNQINQNNIARFIDEKKINLVITTRPSEQLEFIQESPPIIVVSELNDTYDVSDHQKIIDENDRIQRRNIKGNFLYIIDNYTTMLKYIFSLELELHYTLDFHNLKQDTVKEIYAMDLVEFFQAHKHYLTTQIGPYQQPELPPNVIQQINLPSPIRIPIFQMANQNQKN</sequence>
<dbReference type="Proteomes" id="UP000692954">
    <property type="component" value="Unassembled WGS sequence"/>
</dbReference>
<dbReference type="EMBL" id="CAJJDN010000158">
    <property type="protein sequence ID" value="CAD8125336.1"/>
    <property type="molecule type" value="Genomic_DNA"/>
</dbReference>
<accession>A0A8S1RAB8</accession>
<gene>
    <name evidence="1" type="ORF">PSON_ATCC_30995.1.T1580059</name>
</gene>
<proteinExistence type="predicted"/>
<evidence type="ECO:0000313" key="2">
    <source>
        <dbReference type="Proteomes" id="UP000692954"/>
    </source>
</evidence>
<protein>
    <submittedName>
        <fullName evidence="1">Uncharacterized protein</fullName>
    </submittedName>
</protein>
<dbReference type="OrthoDB" id="323110at2759"/>
<comment type="caution">
    <text evidence="1">The sequence shown here is derived from an EMBL/GenBank/DDBJ whole genome shotgun (WGS) entry which is preliminary data.</text>
</comment>
<dbReference type="AlphaFoldDB" id="A0A8S1RAB8"/>
<organism evidence="1 2">
    <name type="scientific">Paramecium sonneborni</name>
    <dbReference type="NCBI Taxonomy" id="65129"/>
    <lineage>
        <taxon>Eukaryota</taxon>
        <taxon>Sar</taxon>
        <taxon>Alveolata</taxon>
        <taxon>Ciliophora</taxon>
        <taxon>Intramacronucleata</taxon>
        <taxon>Oligohymenophorea</taxon>
        <taxon>Peniculida</taxon>
        <taxon>Parameciidae</taxon>
        <taxon>Paramecium</taxon>
    </lineage>
</organism>
<evidence type="ECO:0000313" key="1">
    <source>
        <dbReference type="EMBL" id="CAD8125336.1"/>
    </source>
</evidence>